<feature type="transmembrane region" description="Helical" evidence="1">
    <location>
        <begin position="159"/>
        <end position="181"/>
    </location>
</feature>
<keyword evidence="1" id="KW-0472">Membrane</keyword>
<keyword evidence="1" id="KW-1133">Transmembrane helix</keyword>
<dbReference type="OrthoDB" id="133840at2157"/>
<sequence>MSEEAESEEEVLETENFSELIKYTIPGYIIGLVLGISLDSLGYQRSPIGQWLVRTFAGEGESILEGVYSIRQLLSNATGSMAEAYGWGKLFGLAVPWVIDLGSRLAGVNVYGVEGFYIPYFYALSDQIGANISGMLYLKRKEGGWNRGFERYIHHPVMLASLAVILVVPAGLLFARIIGFSPTTQTFTAFETIVANLCWIPPFVGWFIERRR</sequence>
<protein>
    <submittedName>
        <fullName evidence="2">Uncharacterized protein</fullName>
    </submittedName>
</protein>
<dbReference type="EMBL" id="CP058215">
    <property type="protein sequence ID" value="QLC50138.1"/>
    <property type="molecule type" value="Genomic_DNA"/>
</dbReference>
<dbReference type="Proteomes" id="UP000509594">
    <property type="component" value="Chromosome"/>
</dbReference>
<proteinExistence type="predicted"/>
<dbReference type="RefSeq" id="WP_176965194.1">
    <property type="nucleotide sequence ID" value="NZ_CP058215.1"/>
</dbReference>
<keyword evidence="1" id="KW-0812">Transmembrane</keyword>
<feature type="transmembrane region" description="Helical" evidence="1">
    <location>
        <begin position="187"/>
        <end position="208"/>
    </location>
</feature>
<feature type="transmembrane region" description="Helical" evidence="1">
    <location>
        <begin position="20"/>
        <end position="38"/>
    </location>
</feature>
<dbReference type="AlphaFoldDB" id="A0A7D5E851"/>
<evidence type="ECO:0000313" key="2">
    <source>
        <dbReference type="EMBL" id="QLC50138.1"/>
    </source>
</evidence>
<name>A0A7D5E851_9EURY</name>
<evidence type="ECO:0000256" key="1">
    <source>
        <dbReference type="SAM" id="Phobius"/>
    </source>
</evidence>
<dbReference type="KEGG" id="mzi:HWN40_07735"/>
<evidence type="ECO:0000313" key="3">
    <source>
        <dbReference type="Proteomes" id="UP000509594"/>
    </source>
</evidence>
<keyword evidence="3" id="KW-1185">Reference proteome</keyword>
<accession>A0A7D5E851</accession>
<dbReference type="GeneID" id="55821556"/>
<organism evidence="2 3">
    <name type="scientific">Methanolobus zinderi</name>
    <dbReference type="NCBI Taxonomy" id="536044"/>
    <lineage>
        <taxon>Archaea</taxon>
        <taxon>Methanobacteriati</taxon>
        <taxon>Methanobacteriota</taxon>
        <taxon>Stenosarchaea group</taxon>
        <taxon>Methanomicrobia</taxon>
        <taxon>Methanosarcinales</taxon>
        <taxon>Methanosarcinaceae</taxon>
        <taxon>Methanolobus</taxon>
    </lineage>
</organism>
<reference evidence="2 3" key="1">
    <citation type="submission" date="2020-06" db="EMBL/GenBank/DDBJ databases">
        <title>Methanolobus halotolerans sp. nov., isolated from a saline lake Tus in Siberia.</title>
        <authorList>
            <person name="Shen Y."/>
            <person name="Chen S.-C."/>
            <person name="Lai M.-C."/>
            <person name="Huang H.-H."/>
            <person name="Chiu H.-H."/>
            <person name="Tang S.-L."/>
            <person name="Rogozin D.Y."/>
            <person name="Degermendzhy A.G."/>
        </authorList>
    </citation>
    <scope>NUCLEOTIDE SEQUENCE [LARGE SCALE GENOMIC DNA]</scope>
    <source>
        <strain evidence="2 3">DSM 21339</strain>
    </source>
</reference>
<gene>
    <name evidence="2" type="ORF">HWN40_07735</name>
</gene>